<dbReference type="RefSeq" id="WP_344006352.1">
    <property type="nucleotide sequence ID" value="NZ_BAAAMY010000004.1"/>
</dbReference>
<sequence length="538" mass="56605">MKPQTRTPGHRRLTRAVAALAAGLVGLGLTAAVGAPAQAFDPQHTVMQGSQTTMGQTDGPVWTLEMTGDRIYAGGQFTSTRPSGAAAGTGETGQGFLAAFDEATGAPITEFAPKLTNDYNGRAGVVRASVLTPDGSQLIVGGDFNLVDGKRANYLARFDARTGAFLGQVGNNGVDGPVQALAVSPDGTTLYVGGRFSRAGWSARKNVAAISLVNRATLGWAPTVSTPTRNEALRVTALAVSSDNQRVFLAGPFQQVNGSAAQGFAATDAATGALSAGFRSNYLYAPHSWGTAIEVADNEVFLGSRDDFTSGSRRNEGVYSLDATTGAVNWYANCYGDTFGLQVVGGDVYVASHAHDCAAAGGHPELNPRTYLAIHALNRSTGVVRPYFVQTSGNLDDANTRLLSRALASDGNQLVMGGGFLRVNGAAQANVVRFLAGSSAPEKPAYPTATAGPGYVDLRVRLGYDRDDTQLTYKVYRGWQTSAPIYIETRESVMWRTENVTFRDTQVTPGQQVYYRVEAVDPSGQSVMSVRTATVTVG</sequence>
<accession>A0ABP5ALE1</accession>
<evidence type="ECO:0000256" key="1">
    <source>
        <dbReference type="SAM" id="SignalP"/>
    </source>
</evidence>
<protein>
    <recommendedName>
        <fullName evidence="4">Fibronectin type-III domain-containing protein</fullName>
    </recommendedName>
</protein>
<dbReference type="Pfam" id="PF17164">
    <property type="entry name" value="DUF5122"/>
    <property type="match status" value="1"/>
</dbReference>
<dbReference type="Proteomes" id="UP001501612">
    <property type="component" value="Unassembled WGS sequence"/>
</dbReference>
<dbReference type="Gene3D" id="2.130.10.10">
    <property type="entry name" value="YVTN repeat-like/Quinoprotein amine dehydrogenase"/>
    <property type="match status" value="1"/>
</dbReference>
<evidence type="ECO:0000313" key="3">
    <source>
        <dbReference type="Proteomes" id="UP001501612"/>
    </source>
</evidence>
<dbReference type="InterPro" id="IPR011047">
    <property type="entry name" value="Quinoprotein_ADH-like_sf"/>
</dbReference>
<dbReference type="InterPro" id="IPR015943">
    <property type="entry name" value="WD40/YVTN_repeat-like_dom_sf"/>
</dbReference>
<dbReference type="EMBL" id="BAAAMY010000004">
    <property type="protein sequence ID" value="GAA1917141.1"/>
    <property type="molecule type" value="Genomic_DNA"/>
</dbReference>
<organism evidence="2 3">
    <name type="scientific">Nocardioides lentus</name>
    <dbReference type="NCBI Taxonomy" id="338077"/>
    <lineage>
        <taxon>Bacteria</taxon>
        <taxon>Bacillati</taxon>
        <taxon>Actinomycetota</taxon>
        <taxon>Actinomycetes</taxon>
        <taxon>Propionibacteriales</taxon>
        <taxon>Nocardioidaceae</taxon>
        <taxon>Nocardioides</taxon>
    </lineage>
</organism>
<keyword evidence="3" id="KW-1185">Reference proteome</keyword>
<dbReference type="Gene3D" id="2.40.10.480">
    <property type="match status" value="1"/>
</dbReference>
<evidence type="ECO:0000313" key="2">
    <source>
        <dbReference type="EMBL" id="GAA1917141.1"/>
    </source>
</evidence>
<comment type="caution">
    <text evidence="2">The sequence shown here is derived from an EMBL/GenBank/DDBJ whole genome shotgun (WGS) entry which is preliminary data.</text>
</comment>
<dbReference type="InterPro" id="IPR013783">
    <property type="entry name" value="Ig-like_fold"/>
</dbReference>
<dbReference type="InterPro" id="IPR013431">
    <property type="entry name" value="Delta_60_rpt"/>
</dbReference>
<dbReference type="Gene3D" id="2.60.40.10">
    <property type="entry name" value="Immunoglobulins"/>
    <property type="match status" value="1"/>
</dbReference>
<keyword evidence="1" id="KW-0732">Signal</keyword>
<proteinExistence type="predicted"/>
<gene>
    <name evidence="2" type="ORF">GCM10009737_18270</name>
</gene>
<name>A0ABP5ALE1_9ACTN</name>
<feature type="signal peptide" evidence="1">
    <location>
        <begin position="1"/>
        <end position="31"/>
    </location>
</feature>
<feature type="chain" id="PRO_5046493699" description="Fibronectin type-III domain-containing protein" evidence="1">
    <location>
        <begin position="32"/>
        <end position="538"/>
    </location>
</feature>
<reference evidence="3" key="1">
    <citation type="journal article" date="2019" name="Int. J. Syst. Evol. Microbiol.">
        <title>The Global Catalogue of Microorganisms (GCM) 10K type strain sequencing project: providing services to taxonomists for standard genome sequencing and annotation.</title>
        <authorList>
            <consortium name="The Broad Institute Genomics Platform"/>
            <consortium name="The Broad Institute Genome Sequencing Center for Infectious Disease"/>
            <person name="Wu L."/>
            <person name="Ma J."/>
        </authorList>
    </citation>
    <scope>NUCLEOTIDE SEQUENCE [LARGE SCALE GENOMIC DNA]</scope>
    <source>
        <strain evidence="3">JCM 14046</strain>
    </source>
</reference>
<evidence type="ECO:0008006" key="4">
    <source>
        <dbReference type="Google" id="ProtNLM"/>
    </source>
</evidence>
<dbReference type="SUPFAM" id="SSF50998">
    <property type="entry name" value="Quinoprotein alcohol dehydrogenase-like"/>
    <property type="match status" value="1"/>
</dbReference>